<accession>A0A5B8Y5F8</accession>
<dbReference type="Pfam" id="PF08308">
    <property type="entry name" value="PEGA"/>
    <property type="match status" value="1"/>
</dbReference>
<feature type="domain" description="Protein kinase" evidence="6">
    <location>
        <begin position="25"/>
        <end position="285"/>
    </location>
</feature>
<dbReference type="RefSeq" id="WP_141198269.1">
    <property type="nucleotide sequence ID" value="NZ_CP041186.1"/>
</dbReference>
<dbReference type="InterPro" id="IPR013229">
    <property type="entry name" value="PEGA"/>
</dbReference>
<dbReference type="Pfam" id="PF00069">
    <property type="entry name" value="Pkinase"/>
    <property type="match status" value="1"/>
</dbReference>
<evidence type="ECO:0000313" key="7">
    <source>
        <dbReference type="EMBL" id="QDG51789.1"/>
    </source>
</evidence>
<feature type="compositionally biased region" description="Low complexity" evidence="5">
    <location>
        <begin position="380"/>
        <end position="391"/>
    </location>
</feature>
<dbReference type="Gene3D" id="1.10.510.10">
    <property type="entry name" value="Transferase(Phosphotransferase) domain 1"/>
    <property type="match status" value="1"/>
</dbReference>
<dbReference type="PANTHER" id="PTHR43289">
    <property type="entry name" value="MITOGEN-ACTIVATED PROTEIN KINASE KINASE KINASE 20-RELATED"/>
    <property type="match status" value="1"/>
</dbReference>
<feature type="region of interest" description="Disordered" evidence="5">
    <location>
        <begin position="448"/>
        <end position="486"/>
    </location>
</feature>
<dbReference type="SMART" id="SM00220">
    <property type="entry name" value="S_TKc"/>
    <property type="match status" value="1"/>
</dbReference>
<reference evidence="7 8" key="1">
    <citation type="submission" date="2019-06" db="EMBL/GenBank/DDBJ databases">
        <title>Persicimonas caeni gen. nov., sp. nov., a predatory bacterium isolated from solar saltern.</title>
        <authorList>
            <person name="Wang S."/>
        </authorList>
    </citation>
    <scope>NUCLEOTIDE SEQUENCE [LARGE SCALE GENOMIC DNA]</scope>
    <source>
        <strain evidence="7 8">YN101</strain>
    </source>
</reference>
<feature type="region of interest" description="Disordered" evidence="5">
    <location>
        <begin position="555"/>
        <end position="615"/>
    </location>
</feature>
<evidence type="ECO:0000259" key="6">
    <source>
        <dbReference type="PROSITE" id="PS50011"/>
    </source>
</evidence>
<keyword evidence="2" id="KW-0547">Nucleotide-binding</keyword>
<dbReference type="Gene3D" id="3.30.200.20">
    <property type="entry name" value="Phosphorylase Kinase, domain 1"/>
    <property type="match status" value="1"/>
</dbReference>
<dbReference type="GO" id="GO:0004674">
    <property type="term" value="F:protein serine/threonine kinase activity"/>
    <property type="evidence" value="ECO:0007669"/>
    <property type="project" value="TreeGrafter"/>
</dbReference>
<evidence type="ECO:0000313" key="8">
    <source>
        <dbReference type="Proteomes" id="UP000315995"/>
    </source>
</evidence>
<dbReference type="InterPro" id="IPR011009">
    <property type="entry name" value="Kinase-like_dom_sf"/>
</dbReference>
<feature type="region of interest" description="Disordered" evidence="5">
    <location>
        <begin position="374"/>
        <end position="399"/>
    </location>
</feature>
<dbReference type="AlphaFoldDB" id="A0A4Y6PUK0"/>
<dbReference type="InterPro" id="IPR000719">
    <property type="entry name" value="Prot_kinase_dom"/>
</dbReference>
<evidence type="ECO:0000256" key="2">
    <source>
        <dbReference type="ARBA" id="ARBA00022741"/>
    </source>
</evidence>
<dbReference type="PANTHER" id="PTHR43289:SF6">
    <property type="entry name" value="SERINE_THREONINE-PROTEIN KINASE NEKL-3"/>
    <property type="match status" value="1"/>
</dbReference>
<organism evidence="7 8">
    <name type="scientific">Persicimonas caeni</name>
    <dbReference type="NCBI Taxonomy" id="2292766"/>
    <lineage>
        <taxon>Bacteria</taxon>
        <taxon>Deltaproteobacteria</taxon>
        <taxon>Bradymonadales</taxon>
        <taxon>Bradymonadaceae</taxon>
        <taxon>Persicimonas</taxon>
    </lineage>
</organism>
<dbReference type="InterPro" id="IPR008271">
    <property type="entry name" value="Ser/Thr_kinase_AS"/>
</dbReference>
<evidence type="ECO:0000256" key="5">
    <source>
        <dbReference type="SAM" id="MobiDB-lite"/>
    </source>
</evidence>
<keyword evidence="3" id="KW-0418">Kinase</keyword>
<accession>A0A4Y6PUK0</accession>
<proteinExistence type="predicted"/>
<evidence type="ECO:0000256" key="4">
    <source>
        <dbReference type="ARBA" id="ARBA00022840"/>
    </source>
</evidence>
<evidence type="ECO:0000256" key="3">
    <source>
        <dbReference type="ARBA" id="ARBA00022777"/>
    </source>
</evidence>
<gene>
    <name evidence="7" type="ORF">FIV42_13845</name>
</gene>
<dbReference type="GO" id="GO:0005524">
    <property type="term" value="F:ATP binding"/>
    <property type="evidence" value="ECO:0007669"/>
    <property type="project" value="UniProtKB-KW"/>
</dbReference>
<evidence type="ECO:0000256" key="1">
    <source>
        <dbReference type="ARBA" id="ARBA00022679"/>
    </source>
</evidence>
<dbReference type="CDD" id="cd14014">
    <property type="entry name" value="STKc_PknB_like"/>
    <property type="match status" value="1"/>
</dbReference>
<dbReference type="OrthoDB" id="9779541at2"/>
<keyword evidence="4" id="KW-0067">ATP-binding</keyword>
<feature type="compositionally biased region" description="Polar residues" evidence="5">
    <location>
        <begin position="575"/>
        <end position="586"/>
    </location>
</feature>
<name>A0A4Y6PUK0_PERCE</name>
<dbReference type="SUPFAM" id="SSF56112">
    <property type="entry name" value="Protein kinase-like (PK-like)"/>
    <property type="match status" value="1"/>
</dbReference>
<sequence length="615" mass="66816">MGQTEQHKLERLQVPEIGEILDGRYRVQGVIATGGMGVILRAEQLPMERSVALKLLHPHIAVADPNLVERFAREVRLAKQLNHPNTIRLYDFGKSEQGLVYVAMEMLDGMDLKRRIAREGVMSVGAALEITRQMLDGLAEAHARGFIHRDLKPSNVFIVKNRRGEDLVKLLDFGIAKSLSDSADLTGSGSICGTPSYVAPEYLMQERPGKPADIYAVGLILLEMLTGRQVFKGEAPVQTMMMHLKLDPDIPDEIAQTPLAEVIERATAKDPNARYQDAEEMYAAVCAVMRQVPADLKVHRPSLAALPDATEAVDEELDSAERERASVDTIVPEIPSGLDSSDELPQAQSTPSWVERAVSSDIFRRELERQRFEEARRAEASSQRASADSSAGPRAMAHGGGTPVAGKIVAGKIGSYVRWAAATIALAALVGVGVFWALDPGDAPEFVTPVSSPSADDPGARASTSSEAPLEDVAGSVSDEKEQAEARGISFDLDTDPVGATVYVGEREVGHTPTTHKVIEEKLPQTVRFELEGYAPKQVELTRTSSPIVVEILEEQESQAVEPARRASAEPPETSPTKAEGQTDTAPDSPEGKEATAERLSDERIEQVMDQYLRD</sequence>
<dbReference type="EMBL" id="CP041186">
    <property type="protein sequence ID" value="QDG51789.1"/>
    <property type="molecule type" value="Genomic_DNA"/>
</dbReference>
<feature type="compositionally biased region" description="Basic and acidic residues" evidence="5">
    <location>
        <begin position="590"/>
        <end position="615"/>
    </location>
</feature>
<protein>
    <submittedName>
        <fullName evidence="7">PEGA domain-containing protein</fullName>
    </submittedName>
</protein>
<keyword evidence="1" id="KW-0808">Transferase</keyword>
<dbReference type="Proteomes" id="UP000315995">
    <property type="component" value="Chromosome"/>
</dbReference>
<keyword evidence="8" id="KW-1185">Reference proteome</keyword>
<dbReference type="PROSITE" id="PS50011">
    <property type="entry name" value="PROTEIN_KINASE_DOM"/>
    <property type="match status" value="1"/>
</dbReference>
<dbReference type="PROSITE" id="PS00108">
    <property type="entry name" value="PROTEIN_KINASE_ST"/>
    <property type="match status" value="1"/>
</dbReference>